<dbReference type="KEGG" id="bmei:Spa11_14150"/>
<gene>
    <name evidence="1" type="ORF">Spa11_14150</name>
</gene>
<proteinExistence type="predicted"/>
<evidence type="ECO:0000313" key="2">
    <source>
        <dbReference type="Proteomes" id="UP000316426"/>
    </source>
</evidence>
<evidence type="ECO:0000313" key="1">
    <source>
        <dbReference type="EMBL" id="QDV73219.1"/>
    </source>
</evidence>
<keyword evidence="2" id="KW-1185">Reference proteome</keyword>
<dbReference type="Proteomes" id="UP000316426">
    <property type="component" value="Chromosome"/>
</dbReference>
<dbReference type="AlphaFoldDB" id="A0A518K609"/>
<sequence length="80" mass="8964">MATIRELRRREKCRPSLNREFEDILIGSECSGELEGFLRERGFRVSSPVEAATGVDLIEIGGSPDLDEVEAAIQQWKNAD</sequence>
<accession>A0A518K609</accession>
<name>A0A518K609_9BACT</name>
<reference evidence="1 2" key="1">
    <citation type="submission" date="2019-02" db="EMBL/GenBank/DDBJ databases">
        <title>Deep-cultivation of Planctomycetes and their phenomic and genomic characterization uncovers novel biology.</title>
        <authorList>
            <person name="Wiegand S."/>
            <person name="Jogler M."/>
            <person name="Boedeker C."/>
            <person name="Pinto D."/>
            <person name="Vollmers J."/>
            <person name="Rivas-Marin E."/>
            <person name="Kohn T."/>
            <person name="Peeters S.H."/>
            <person name="Heuer A."/>
            <person name="Rast P."/>
            <person name="Oberbeckmann S."/>
            <person name="Bunk B."/>
            <person name="Jeske O."/>
            <person name="Meyerdierks A."/>
            <person name="Storesund J.E."/>
            <person name="Kallscheuer N."/>
            <person name="Luecker S."/>
            <person name="Lage O.M."/>
            <person name="Pohl T."/>
            <person name="Merkel B.J."/>
            <person name="Hornburger P."/>
            <person name="Mueller R.-W."/>
            <person name="Bruemmer F."/>
            <person name="Labrenz M."/>
            <person name="Spormann A.M."/>
            <person name="Op den Camp H."/>
            <person name="Overmann J."/>
            <person name="Amann R."/>
            <person name="Jetten M.S.M."/>
            <person name="Mascher T."/>
            <person name="Medema M.H."/>
            <person name="Devos D.P."/>
            <person name="Kaster A.-K."/>
            <person name="Ovreas L."/>
            <person name="Rohde M."/>
            <person name="Galperin M.Y."/>
            <person name="Jogler C."/>
        </authorList>
    </citation>
    <scope>NUCLEOTIDE SEQUENCE [LARGE SCALE GENOMIC DNA]</scope>
    <source>
        <strain evidence="1 2">Spa11</strain>
    </source>
</reference>
<organism evidence="1 2">
    <name type="scientific">Botrimarina mediterranea</name>
    <dbReference type="NCBI Taxonomy" id="2528022"/>
    <lineage>
        <taxon>Bacteria</taxon>
        <taxon>Pseudomonadati</taxon>
        <taxon>Planctomycetota</taxon>
        <taxon>Planctomycetia</taxon>
        <taxon>Pirellulales</taxon>
        <taxon>Lacipirellulaceae</taxon>
        <taxon>Botrimarina</taxon>
    </lineage>
</organism>
<dbReference type="EMBL" id="CP036349">
    <property type="protein sequence ID" value="QDV73219.1"/>
    <property type="molecule type" value="Genomic_DNA"/>
</dbReference>
<protein>
    <submittedName>
        <fullName evidence="1">Uncharacterized protein</fullName>
    </submittedName>
</protein>